<evidence type="ECO:0000313" key="2">
    <source>
        <dbReference type="EMBL" id="TSC65419.1"/>
    </source>
</evidence>
<evidence type="ECO:0000259" key="1">
    <source>
        <dbReference type="Pfam" id="PF04024"/>
    </source>
</evidence>
<dbReference type="InterPro" id="IPR007168">
    <property type="entry name" value="Phageshock_PspC_N"/>
</dbReference>
<dbReference type="AlphaFoldDB" id="A0A554JAN6"/>
<organism evidence="2 3">
    <name type="scientific">Candidatus Berkelbacteria bacterium Gr01-1014_85</name>
    <dbReference type="NCBI Taxonomy" id="2017150"/>
    <lineage>
        <taxon>Bacteria</taxon>
        <taxon>Candidatus Berkelbacteria</taxon>
    </lineage>
</organism>
<proteinExistence type="predicted"/>
<reference evidence="2 3" key="1">
    <citation type="submission" date="2017-08" db="EMBL/GenBank/DDBJ databases">
        <title>Mechanisms for carbon and nitrogen cycling indicate functional differentiation within the Candidate Phyla Radiation.</title>
        <authorList>
            <person name="Danczak R.E."/>
            <person name="Johnston M.D."/>
            <person name="Kenah C."/>
            <person name="Slattery M."/>
            <person name="Wrighton K.C."/>
            <person name="Wilkins M.J."/>
        </authorList>
    </citation>
    <scope>NUCLEOTIDE SEQUENCE [LARGE SCALE GENOMIC DNA]</scope>
    <source>
        <strain evidence="2">Gr01-1014_85</strain>
    </source>
</reference>
<dbReference type="EMBL" id="VMFD01000044">
    <property type="protein sequence ID" value="TSC65419.1"/>
    <property type="molecule type" value="Genomic_DNA"/>
</dbReference>
<feature type="domain" description="Phage shock protein PspC N-terminal" evidence="1">
    <location>
        <begin position="2"/>
        <end position="40"/>
    </location>
</feature>
<dbReference type="Proteomes" id="UP000316253">
    <property type="component" value="Unassembled WGS sequence"/>
</dbReference>
<protein>
    <recommendedName>
        <fullName evidence="1">Phage shock protein PspC N-terminal domain-containing protein</fullName>
    </recommendedName>
</protein>
<sequence>MKQLHRSTDKAILGGVAAGVADYFEVDPILVRLVLVILLFIQ</sequence>
<accession>A0A554JAN6</accession>
<comment type="caution">
    <text evidence="2">The sequence shown here is derived from an EMBL/GenBank/DDBJ whole genome shotgun (WGS) entry which is preliminary data.</text>
</comment>
<dbReference type="Pfam" id="PF04024">
    <property type="entry name" value="PspC"/>
    <property type="match status" value="1"/>
</dbReference>
<feature type="non-terminal residue" evidence="2">
    <location>
        <position position="42"/>
    </location>
</feature>
<evidence type="ECO:0000313" key="3">
    <source>
        <dbReference type="Proteomes" id="UP000316253"/>
    </source>
</evidence>
<gene>
    <name evidence="2" type="ORF">CEO22_488</name>
</gene>
<name>A0A554JAN6_9BACT</name>